<evidence type="ECO:0000259" key="5">
    <source>
        <dbReference type="Pfam" id="PF00849"/>
    </source>
</evidence>
<comment type="function">
    <text evidence="4">Responsible for synthesis of pseudouridine from uracil.</text>
</comment>
<organism evidence="6 7">
    <name type="scientific">Enterococcus xiangfangensis</name>
    <dbReference type="NCBI Taxonomy" id="1296537"/>
    <lineage>
        <taxon>Bacteria</taxon>
        <taxon>Bacillati</taxon>
        <taxon>Bacillota</taxon>
        <taxon>Bacilli</taxon>
        <taxon>Lactobacillales</taxon>
        <taxon>Enterococcaceae</taxon>
        <taxon>Enterococcus</taxon>
    </lineage>
</organism>
<dbReference type="InterPro" id="IPR020103">
    <property type="entry name" value="PsdUridine_synth_cat_dom_sf"/>
</dbReference>
<comment type="caution">
    <text evidence="6">The sequence shown here is derived from an EMBL/GenBank/DDBJ whole genome shotgun (WGS) entry which is preliminary data.</text>
</comment>
<dbReference type="EMBL" id="JARQAJ010000001">
    <property type="protein sequence ID" value="MDT2758723.1"/>
    <property type="molecule type" value="Genomic_DNA"/>
</dbReference>
<evidence type="ECO:0000256" key="3">
    <source>
        <dbReference type="ARBA" id="ARBA00023235"/>
    </source>
</evidence>
<dbReference type="EC" id="5.4.99.-" evidence="4"/>
<dbReference type="PROSITE" id="PS01129">
    <property type="entry name" value="PSI_RLU"/>
    <property type="match status" value="1"/>
</dbReference>
<dbReference type="InterPro" id="IPR006224">
    <property type="entry name" value="PsdUridine_synth_RluA-like_CS"/>
</dbReference>
<dbReference type="SUPFAM" id="SSF55120">
    <property type="entry name" value="Pseudouridine synthase"/>
    <property type="match status" value="1"/>
</dbReference>
<evidence type="ECO:0000256" key="2">
    <source>
        <dbReference type="ARBA" id="ARBA00010876"/>
    </source>
</evidence>
<dbReference type="PANTHER" id="PTHR21600">
    <property type="entry name" value="MITOCHONDRIAL RNA PSEUDOURIDINE SYNTHASE"/>
    <property type="match status" value="1"/>
</dbReference>
<dbReference type="InterPro" id="IPR006225">
    <property type="entry name" value="PsdUridine_synth_RluC/D"/>
</dbReference>
<evidence type="ECO:0000313" key="6">
    <source>
        <dbReference type="EMBL" id="MDT2758723.1"/>
    </source>
</evidence>
<proteinExistence type="inferred from homology"/>
<comment type="similarity">
    <text evidence="2 4">Belongs to the pseudouridine synthase RluA family.</text>
</comment>
<dbReference type="PANTHER" id="PTHR21600:SF44">
    <property type="entry name" value="RIBOSOMAL LARGE SUBUNIT PSEUDOURIDINE SYNTHASE D"/>
    <property type="match status" value="1"/>
</dbReference>
<gene>
    <name evidence="6" type="ORF">P7H27_02875</name>
</gene>
<dbReference type="InterPro" id="IPR050188">
    <property type="entry name" value="RluA_PseudoU_synthase"/>
</dbReference>
<sequence>MEFTMTLPQQFTEMTVKDLLEKEWLVPRKVRHFIRTRKGLLINGATCHFQDLVHPGDRITVILETSDYPERQILLGDPSLITVLYEDEHLIIVNKPAGMKTHPNQPIEQDTLLNHLAAYLAPDHQPHVVHRLDKETSGAILFAKNPFVLPILGRLLEQKVIFRRYQALVHGKLTKNLTINKKIGRDRHDRRKRRIDPKGGKPAVTHVQIARSFSNQTAIFCQLETGRTHQIRVHLASIGHPLVGDPLYSQANRQRLMLHAYELHLTHPFTDQVISVQALPGLWT</sequence>
<dbReference type="Proteomes" id="UP001181046">
    <property type="component" value="Unassembled WGS sequence"/>
</dbReference>
<reference evidence="6" key="1">
    <citation type="submission" date="2023-03" db="EMBL/GenBank/DDBJ databases">
        <authorList>
            <person name="Shen W."/>
            <person name="Cai J."/>
        </authorList>
    </citation>
    <scope>NUCLEOTIDE SEQUENCE</scope>
    <source>
        <strain evidence="6">P66-3</strain>
    </source>
</reference>
<dbReference type="RefSeq" id="WP_311829436.1">
    <property type="nucleotide sequence ID" value="NZ_JARQAJ010000001.1"/>
</dbReference>
<dbReference type="Gene3D" id="3.30.2350.10">
    <property type="entry name" value="Pseudouridine synthase"/>
    <property type="match status" value="1"/>
</dbReference>
<dbReference type="NCBIfam" id="TIGR00005">
    <property type="entry name" value="rluA_subfam"/>
    <property type="match status" value="1"/>
</dbReference>
<dbReference type="Pfam" id="PF00849">
    <property type="entry name" value="PseudoU_synth_2"/>
    <property type="match status" value="1"/>
</dbReference>
<protein>
    <recommendedName>
        <fullName evidence="4">Pseudouridine synthase</fullName>
        <ecNumber evidence="4">5.4.99.-</ecNumber>
    </recommendedName>
</protein>
<name>A0ABU3F7T8_9ENTE</name>
<feature type="domain" description="Pseudouridine synthase RsuA/RluA-like" evidence="5">
    <location>
        <begin position="89"/>
        <end position="237"/>
    </location>
</feature>
<dbReference type="InterPro" id="IPR006145">
    <property type="entry name" value="PsdUridine_synth_RsuA/RluA"/>
</dbReference>
<keyword evidence="7" id="KW-1185">Reference proteome</keyword>
<evidence type="ECO:0000313" key="7">
    <source>
        <dbReference type="Proteomes" id="UP001181046"/>
    </source>
</evidence>
<keyword evidence="3 4" id="KW-0413">Isomerase</keyword>
<evidence type="ECO:0000256" key="1">
    <source>
        <dbReference type="ARBA" id="ARBA00000073"/>
    </source>
</evidence>
<evidence type="ECO:0000256" key="4">
    <source>
        <dbReference type="RuleBase" id="RU362028"/>
    </source>
</evidence>
<comment type="catalytic activity">
    <reaction evidence="1 4">
        <text>a uridine in RNA = a pseudouridine in RNA</text>
        <dbReference type="Rhea" id="RHEA:48348"/>
        <dbReference type="Rhea" id="RHEA-COMP:12068"/>
        <dbReference type="Rhea" id="RHEA-COMP:12069"/>
        <dbReference type="ChEBI" id="CHEBI:65314"/>
        <dbReference type="ChEBI" id="CHEBI:65315"/>
    </reaction>
</comment>
<dbReference type="CDD" id="cd02869">
    <property type="entry name" value="PseudoU_synth_RluA_like"/>
    <property type="match status" value="1"/>
</dbReference>
<accession>A0ABU3F7T8</accession>